<comment type="caution">
    <text evidence="8">Lacks conserved residue(s) required for the propagation of feature annotation.</text>
</comment>
<evidence type="ECO:0000256" key="6">
    <source>
        <dbReference type="ARBA" id="ARBA00022822"/>
    </source>
</evidence>
<keyword evidence="8" id="KW-0460">Magnesium</keyword>
<feature type="binding site" evidence="8">
    <location>
        <position position="81"/>
    </location>
    <ligand>
        <name>anthranilate</name>
        <dbReference type="ChEBI" id="CHEBI:16567"/>
        <label>1</label>
    </ligand>
</feature>
<dbReference type="PANTHER" id="PTHR43285">
    <property type="entry name" value="ANTHRANILATE PHOSPHORIBOSYLTRANSFERASE"/>
    <property type="match status" value="1"/>
</dbReference>
<comment type="similarity">
    <text evidence="8">Belongs to the anthranilate phosphoribosyltransferase family.</text>
</comment>
<evidence type="ECO:0000256" key="3">
    <source>
        <dbReference type="ARBA" id="ARBA00022605"/>
    </source>
</evidence>
<dbReference type="GO" id="GO:0000162">
    <property type="term" value="P:L-tryptophan biosynthetic process"/>
    <property type="evidence" value="ECO:0007669"/>
    <property type="project" value="UniProtKB-UniRule"/>
</dbReference>
<feature type="binding site" evidence="8">
    <location>
        <position position="81"/>
    </location>
    <ligand>
        <name>5-phospho-alpha-D-ribose 1-diphosphate</name>
        <dbReference type="ChEBI" id="CHEBI:58017"/>
    </ligand>
</feature>
<comment type="pathway">
    <text evidence="1 8">Amino-acid biosynthesis; L-tryptophan biosynthesis; L-tryptophan from chorismate: step 2/5.</text>
</comment>
<dbReference type="Pfam" id="PF02885">
    <property type="entry name" value="Glycos_trans_3N"/>
    <property type="match status" value="1"/>
</dbReference>
<dbReference type="Pfam" id="PF00591">
    <property type="entry name" value="Glycos_transf_3"/>
    <property type="match status" value="1"/>
</dbReference>
<keyword evidence="7 8" id="KW-0057">Aromatic amino acid biosynthesis</keyword>
<feature type="binding site" evidence="8">
    <location>
        <begin position="84"/>
        <end position="85"/>
    </location>
    <ligand>
        <name>5-phospho-alpha-D-ribose 1-diphosphate</name>
        <dbReference type="ChEBI" id="CHEBI:58017"/>
    </ligand>
</feature>
<dbReference type="FunFam" id="3.40.1030.10:FF:000002">
    <property type="entry name" value="Anthranilate phosphoribosyltransferase"/>
    <property type="match status" value="1"/>
</dbReference>
<evidence type="ECO:0000256" key="4">
    <source>
        <dbReference type="ARBA" id="ARBA00022676"/>
    </source>
</evidence>
<feature type="binding site" evidence="8">
    <location>
        <position position="112"/>
    </location>
    <ligand>
        <name>anthranilate</name>
        <dbReference type="ChEBI" id="CHEBI:16567"/>
        <label>1</label>
    </ligand>
</feature>
<comment type="function">
    <text evidence="8">Catalyzes the transfer of the phosphoribosyl group of 5-phosphorylribose-1-pyrophosphate (PRPP) to anthranilate to yield N-(5'-phosphoribosyl)-anthranilate (PRA).</text>
</comment>
<dbReference type="Gene3D" id="3.40.1030.10">
    <property type="entry name" value="Nucleoside phosphorylase/phosphoribosyltransferase catalytic domain"/>
    <property type="match status" value="1"/>
</dbReference>
<dbReference type="SUPFAM" id="SSF47648">
    <property type="entry name" value="Nucleoside phosphorylase/phosphoribosyltransferase N-terminal domain"/>
    <property type="match status" value="1"/>
</dbReference>
<dbReference type="InterPro" id="IPR035902">
    <property type="entry name" value="Nuc_phospho_transferase"/>
</dbReference>
<comment type="cofactor">
    <cofactor evidence="8">
        <name>Mg(2+)</name>
        <dbReference type="ChEBI" id="CHEBI:18420"/>
    </cofactor>
    <text evidence="8">Binds 2 magnesium ions per monomer.</text>
</comment>
<dbReference type="InterPro" id="IPR036320">
    <property type="entry name" value="Glycosyl_Trfase_fam3_N_dom_sf"/>
</dbReference>
<feature type="domain" description="Glycosyl transferase family 3" evidence="9">
    <location>
        <begin position="75"/>
        <end position="336"/>
    </location>
</feature>
<evidence type="ECO:0000256" key="1">
    <source>
        <dbReference type="ARBA" id="ARBA00004907"/>
    </source>
</evidence>
<dbReference type="SUPFAM" id="SSF52418">
    <property type="entry name" value="Nucleoside phosphorylase/phosphoribosyltransferase catalytic domain"/>
    <property type="match status" value="1"/>
</dbReference>
<feature type="binding site" evidence="8">
    <location>
        <position position="232"/>
    </location>
    <ligand>
        <name>Mg(2+)</name>
        <dbReference type="ChEBI" id="CHEBI:18420"/>
        <label>2</label>
    </ligand>
</feature>
<organism evidence="11 12">
    <name type="scientific">Methanobacterium spitsbergense</name>
    <dbReference type="NCBI Taxonomy" id="2874285"/>
    <lineage>
        <taxon>Archaea</taxon>
        <taxon>Methanobacteriati</taxon>
        <taxon>Methanobacteriota</taxon>
        <taxon>Methanomada group</taxon>
        <taxon>Methanobacteria</taxon>
        <taxon>Methanobacteriales</taxon>
        <taxon>Methanobacteriaceae</taxon>
        <taxon>Methanobacterium</taxon>
    </lineage>
</organism>
<feature type="binding site" evidence="8">
    <location>
        <begin position="109"/>
        <end position="117"/>
    </location>
    <ligand>
        <name>5-phospho-alpha-D-ribose 1-diphosphate</name>
        <dbReference type="ChEBI" id="CHEBI:58017"/>
    </ligand>
</feature>
<dbReference type="InterPro" id="IPR005940">
    <property type="entry name" value="Anthranilate_Pribosyl_Tfrase"/>
</dbReference>
<dbReference type="GO" id="GO:0004048">
    <property type="term" value="F:anthranilate phosphoribosyltransferase activity"/>
    <property type="evidence" value="ECO:0007669"/>
    <property type="project" value="UniProtKB-UniRule"/>
</dbReference>
<feature type="binding site" evidence="8">
    <location>
        <position position="121"/>
    </location>
    <ligand>
        <name>5-phospho-alpha-D-ribose 1-diphosphate</name>
        <dbReference type="ChEBI" id="CHEBI:58017"/>
    </ligand>
</feature>
<protein>
    <recommendedName>
        <fullName evidence="2 8">Anthranilate phosphoribosyltransferase</fullName>
        <ecNumber evidence="2 8">2.4.2.18</ecNumber>
    </recommendedName>
</protein>
<accession>A0A8T5V232</accession>
<keyword evidence="6 8" id="KW-0822">Tryptophan biosynthesis</keyword>
<feature type="binding site" evidence="8">
    <location>
        <begin position="91"/>
        <end position="94"/>
    </location>
    <ligand>
        <name>5-phospho-alpha-D-ribose 1-diphosphate</name>
        <dbReference type="ChEBI" id="CHEBI:58017"/>
    </ligand>
</feature>
<sequence>MIEKCITKVVSNTNLGEYEAYNCMLEMVSGEAEEIQSAAFLTALSIKGESAEEITGFVKAMRSVCIEISPRLDCPLVDTCGTGGDIFKTFNVSTTSAIIAASAGVAIAKHGNRSITSKCGGADILEALGVNINCNAAEVELCLENAGMGFMFAPNFHPAMKKMMPIRKKLGIRTVFNILGPLTSPANADIQLLGVFDPEYVDIIAQVLKNLGVKRAMVVHGYDENDEPAMDEISTIGKTRVAFLEKGHIKVEEIYPEDFGLKRCNPKFIKAPETIEENLEVVKSVLNGKNSSNEDNARLEICLVNTAAILFLAGKAKNLEEGVKIAMNSIESGMALEKLLKLIDVSNS</sequence>
<keyword evidence="8" id="KW-0479">Metal-binding</keyword>
<comment type="catalytic activity">
    <reaction evidence="8">
        <text>N-(5-phospho-beta-D-ribosyl)anthranilate + diphosphate = 5-phospho-alpha-D-ribose 1-diphosphate + anthranilate</text>
        <dbReference type="Rhea" id="RHEA:11768"/>
        <dbReference type="ChEBI" id="CHEBI:16567"/>
        <dbReference type="ChEBI" id="CHEBI:18277"/>
        <dbReference type="ChEBI" id="CHEBI:33019"/>
        <dbReference type="ChEBI" id="CHEBI:58017"/>
        <dbReference type="EC" id="2.4.2.18"/>
    </reaction>
</comment>
<dbReference type="HAMAP" id="MF_00211">
    <property type="entry name" value="TrpD"/>
    <property type="match status" value="1"/>
</dbReference>
<dbReference type="InterPro" id="IPR000312">
    <property type="entry name" value="Glycosyl_Trfase_fam3"/>
</dbReference>
<evidence type="ECO:0000256" key="2">
    <source>
        <dbReference type="ARBA" id="ARBA00011948"/>
    </source>
</evidence>
<feature type="binding site" evidence="8">
    <location>
        <position position="232"/>
    </location>
    <ligand>
        <name>Mg(2+)</name>
        <dbReference type="ChEBI" id="CHEBI:18420"/>
        <label>1</label>
    </ligand>
</feature>
<evidence type="ECO:0000313" key="11">
    <source>
        <dbReference type="EMBL" id="MBZ2165735.1"/>
    </source>
</evidence>
<dbReference type="EC" id="2.4.2.18" evidence="2 8"/>
<feature type="binding site" evidence="8">
    <location>
        <position position="167"/>
    </location>
    <ligand>
        <name>anthranilate</name>
        <dbReference type="ChEBI" id="CHEBI:16567"/>
        <label>2</label>
    </ligand>
</feature>
<feature type="domain" description="Glycosyl transferase family 3 N-terminal" evidence="10">
    <location>
        <begin position="5"/>
        <end position="63"/>
    </location>
</feature>
<name>A0A8T5V232_9EURY</name>
<evidence type="ECO:0000256" key="5">
    <source>
        <dbReference type="ARBA" id="ARBA00022679"/>
    </source>
</evidence>
<dbReference type="Gene3D" id="1.20.970.10">
    <property type="entry name" value="Transferase, Pyrimidine Nucleoside Phosphorylase, Chain C"/>
    <property type="match status" value="1"/>
</dbReference>
<comment type="subunit">
    <text evidence="8">Homodimer.</text>
</comment>
<dbReference type="EMBL" id="JAIOUQ010000007">
    <property type="protein sequence ID" value="MBZ2165735.1"/>
    <property type="molecule type" value="Genomic_DNA"/>
</dbReference>
<dbReference type="GO" id="GO:0000287">
    <property type="term" value="F:magnesium ion binding"/>
    <property type="evidence" value="ECO:0007669"/>
    <property type="project" value="UniProtKB-UniRule"/>
</dbReference>
<dbReference type="Proteomes" id="UP000825933">
    <property type="component" value="Unassembled WGS sequence"/>
</dbReference>
<dbReference type="NCBIfam" id="TIGR01245">
    <property type="entry name" value="trpD"/>
    <property type="match status" value="1"/>
</dbReference>
<evidence type="ECO:0000256" key="8">
    <source>
        <dbReference type="HAMAP-Rule" id="MF_00211"/>
    </source>
</evidence>
<keyword evidence="12" id="KW-1185">Reference proteome</keyword>
<evidence type="ECO:0000313" key="12">
    <source>
        <dbReference type="Proteomes" id="UP000825933"/>
    </source>
</evidence>
<evidence type="ECO:0000259" key="10">
    <source>
        <dbReference type="Pfam" id="PF02885"/>
    </source>
</evidence>
<comment type="caution">
    <text evidence="11">The sequence shown here is derived from an EMBL/GenBank/DDBJ whole genome shotgun (WGS) entry which is preliminary data.</text>
</comment>
<evidence type="ECO:0000259" key="9">
    <source>
        <dbReference type="Pfam" id="PF00591"/>
    </source>
</evidence>
<keyword evidence="4 8" id="KW-0328">Glycosyltransferase</keyword>
<proteinExistence type="inferred from homology"/>
<dbReference type="AlphaFoldDB" id="A0A8T5V232"/>
<feature type="binding site" evidence="8">
    <location>
        <position position="93"/>
    </location>
    <ligand>
        <name>Mg(2+)</name>
        <dbReference type="ChEBI" id="CHEBI:18420"/>
        <label>1</label>
    </ligand>
</feature>
<dbReference type="InterPro" id="IPR017459">
    <property type="entry name" value="Glycosyl_Trfase_fam3_N_dom"/>
</dbReference>
<reference evidence="12" key="1">
    <citation type="journal article" date="2022" name="Microbiol. Resour. Announc.">
        <title>Draft Genome Sequence of a Methanogenic Archaeon from West Spitsbergen Permafrost.</title>
        <authorList>
            <person name="Trubitsyn V."/>
            <person name="Rivkina E."/>
            <person name="Shcherbakova V."/>
        </authorList>
    </citation>
    <scope>NUCLEOTIDE SEQUENCE [LARGE SCALE GENOMIC DNA]</scope>
    <source>
        <strain evidence="12">VT</strain>
    </source>
</reference>
<keyword evidence="3 8" id="KW-0028">Amino-acid biosynthesis</keyword>
<gene>
    <name evidence="8 11" type="primary">trpD</name>
    <name evidence="11" type="ORF">K8N75_06740</name>
</gene>
<dbReference type="PANTHER" id="PTHR43285:SF2">
    <property type="entry name" value="ANTHRANILATE PHOSPHORIBOSYLTRANSFERASE"/>
    <property type="match status" value="1"/>
</dbReference>
<feature type="binding site" evidence="8">
    <location>
        <position position="231"/>
    </location>
    <ligand>
        <name>Mg(2+)</name>
        <dbReference type="ChEBI" id="CHEBI:18420"/>
        <label>2</label>
    </ligand>
</feature>
<dbReference type="GO" id="GO:0005829">
    <property type="term" value="C:cytosol"/>
    <property type="evidence" value="ECO:0007669"/>
    <property type="project" value="TreeGrafter"/>
</dbReference>
<feature type="binding site" evidence="8">
    <location>
        <position position="89"/>
    </location>
    <ligand>
        <name>5-phospho-alpha-D-ribose 1-diphosphate</name>
        <dbReference type="ChEBI" id="CHEBI:58017"/>
    </ligand>
</feature>
<evidence type="ECO:0000256" key="7">
    <source>
        <dbReference type="ARBA" id="ARBA00023141"/>
    </source>
</evidence>
<dbReference type="RefSeq" id="WP_223791325.1">
    <property type="nucleotide sequence ID" value="NZ_JAIOUQ010000007.1"/>
</dbReference>
<keyword evidence="5 8" id="KW-0808">Transferase</keyword>